<dbReference type="CDD" id="cd01949">
    <property type="entry name" value="GGDEF"/>
    <property type="match status" value="1"/>
</dbReference>
<dbReference type="GO" id="GO:0016020">
    <property type="term" value="C:membrane"/>
    <property type="evidence" value="ECO:0007669"/>
    <property type="project" value="InterPro"/>
</dbReference>
<dbReference type="NCBIfam" id="TIGR00254">
    <property type="entry name" value="GGDEF"/>
    <property type="match status" value="1"/>
</dbReference>
<gene>
    <name evidence="5" type="ORF">GGR03_004096</name>
</gene>
<accession>A0A7W6HGW7</accession>
<evidence type="ECO:0000256" key="1">
    <source>
        <dbReference type="SAM" id="Phobius"/>
    </source>
</evidence>
<keyword evidence="1" id="KW-0472">Membrane</keyword>
<evidence type="ECO:0000313" key="5">
    <source>
        <dbReference type="EMBL" id="MBB4005001.1"/>
    </source>
</evidence>
<evidence type="ECO:0000259" key="3">
    <source>
        <dbReference type="PROSITE" id="PS50885"/>
    </source>
</evidence>
<dbReference type="InterPro" id="IPR003660">
    <property type="entry name" value="HAMP_dom"/>
</dbReference>
<protein>
    <submittedName>
        <fullName evidence="5">Diguanylate cyclase (GGDEF)-like protein</fullName>
    </submittedName>
</protein>
<dbReference type="PANTHER" id="PTHR44757:SF2">
    <property type="entry name" value="BIOFILM ARCHITECTURE MAINTENANCE PROTEIN MBAA"/>
    <property type="match status" value="1"/>
</dbReference>
<dbReference type="InterPro" id="IPR001633">
    <property type="entry name" value="EAL_dom"/>
</dbReference>
<dbReference type="PANTHER" id="PTHR44757">
    <property type="entry name" value="DIGUANYLATE CYCLASE DGCP"/>
    <property type="match status" value="1"/>
</dbReference>
<dbReference type="SMART" id="SM00052">
    <property type="entry name" value="EAL"/>
    <property type="match status" value="1"/>
</dbReference>
<comment type="caution">
    <text evidence="5">The sequence shown here is derived from an EMBL/GenBank/DDBJ whole genome shotgun (WGS) entry which is preliminary data.</text>
</comment>
<dbReference type="InterPro" id="IPR052155">
    <property type="entry name" value="Biofilm_reg_signaling"/>
</dbReference>
<dbReference type="PROSITE" id="PS50885">
    <property type="entry name" value="HAMP"/>
    <property type="match status" value="1"/>
</dbReference>
<feature type="domain" description="HAMP" evidence="3">
    <location>
        <begin position="194"/>
        <end position="246"/>
    </location>
</feature>
<dbReference type="SUPFAM" id="SSF141868">
    <property type="entry name" value="EAL domain-like"/>
    <property type="match status" value="1"/>
</dbReference>
<reference evidence="5 6" key="1">
    <citation type="submission" date="2020-08" db="EMBL/GenBank/DDBJ databases">
        <title>Genomic Encyclopedia of Type Strains, Phase IV (KMG-IV): sequencing the most valuable type-strain genomes for metagenomic binning, comparative biology and taxonomic classification.</title>
        <authorList>
            <person name="Goeker M."/>
        </authorList>
    </citation>
    <scope>NUCLEOTIDE SEQUENCE [LARGE SCALE GENOMIC DNA]</scope>
    <source>
        <strain evidence="5 6">DSM 103570</strain>
    </source>
</reference>
<dbReference type="Proteomes" id="UP000588647">
    <property type="component" value="Unassembled WGS sequence"/>
</dbReference>
<dbReference type="PROSITE" id="PS50883">
    <property type="entry name" value="EAL"/>
    <property type="match status" value="1"/>
</dbReference>
<proteinExistence type="predicted"/>
<dbReference type="AlphaFoldDB" id="A0A7W6HGW7"/>
<sequence>MSINSRLIAGSLVFALLAVGFAGFAYHSQRTSLDLVAGLYDRNLEPMLALQSAQIRIRSLHQRLSETAETTRQAPGLDAREAESFRRTLAETVGDLEDILAAPIAPEEHAAVSGLLYDLTRLQATSGNLSPRLARGELAEFSDRLSGAGAQMRAGLDAQRVGAVERIDRSIAGNLAGLSVVLLVLGGFLLLLTRLAGRPLSRLSLLGRALAAGETVEPIRPSGPAEVRDVMEALRAMQVRCSKLQGAMTSETGFLAGQLAMQQTQLEAALNNMTQALCMLDGEKRLVVCNDGFIELFGKFGPGTPARTFFDDSALALQLPENGTSNHLHETLDGRTMEVKRRGIKDRGLLITFEDITERQGISTRLEHLANHDGLTGLPNRRRFGEILDGLLSKGLKPLGIIVVDISSFKSINDNYGHAAGDALLKEFGQRLCGIAGSNATVARLGGDEFAVIVPGLRAPEDVDVLAQSILASFAEPFEVENRRIVAAAHAGVLFVPGGERTPGLDADFALQNCDLALDQAKEGGRRRPLRRFVPAMRERLQRRREMELDLRAALEEEQIELFYQPFIDAGQRRVIGFEALLRWRHPGQGTIAPSVFIPLAEETGLIEQLGIWALEKACHQATQWPTDLAISVNLSAVQFQSATLVEDVRRALAASGLPASRLQIEVTESLFIDESDKVLSILTEFRSMGLTISMDDFGTGYSSLGYLSRFPFDKIKIDQSFVRDMRRPENIAIVRSVLGLSKALEMQVIAEGIETEEQMRILYEEGCREMQGYYFSRPRPAADIPLMLVDISNRWNHDFAVTEALRREVAA</sequence>
<keyword evidence="6" id="KW-1185">Reference proteome</keyword>
<dbReference type="Gene3D" id="3.30.450.20">
    <property type="entry name" value="PAS domain"/>
    <property type="match status" value="1"/>
</dbReference>
<dbReference type="SMART" id="SM00267">
    <property type="entry name" value="GGDEF"/>
    <property type="match status" value="1"/>
</dbReference>
<dbReference type="InterPro" id="IPR000160">
    <property type="entry name" value="GGDEF_dom"/>
</dbReference>
<dbReference type="CDD" id="cd01948">
    <property type="entry name" value="EAL"/>
    <property type="match status" value="1"/>
</dbReference>
<keyword evidence="1" id="KW-1133">Transmembrane helix</keyword>
<evidence type="ECO:0000313" key="6">
    <source>
        <dbReference type="Proteomes" id="UP000588647"/>
    </source>
</evidence>
<dbReference type="EMBL" id="JACIEM010000005">
    <property type="protein sequence ID" value="MBB4005001.1"/>
    <property type="molecule type" value="Genomic_DNA"/>
</dbReference>
<dbReference type="SUPFAM" id="SSF55073">
    <property type="entry name" value="Nucleotide cyclase"/>
    <property type="match status" value="1"/>
</dbReference>
<name>A0A7W6HGW7_9HYPH</name>
<dbReference type="GO" id="GO:0007165">
    <property type="term" value="P:signal transduction"/>
    <property type="evidence" value="ECO:0007669"/>
    <property type="project" value="InterPro"/>
</dbReference>
<feature type="domain" description="GGDEF" evidence="4">
    <location>
        <begin position="397"/>
        <end position="534"/>
    </location>
</feature>
<dbReference type="InterPro" id="IPR029787">
    <property type="entry name" value="Nucleotide_cyclase"/>
</dbReference>
<dbReference type="InterPro" id="IPR035919">
    <property type="entry name" value="EAL_sf"/>
</dbReference>
<dbReference type="InterPro" id="IPR043128">
    <property type="entry name" value="Rev_trsase/Diguanyl_cyclase"/>
</dbReference>
<evidence type="ECO:0000259" key="2">
    <source>
        <dbReference type="PROSITE" id="PS50883"/>
    </source>
</evidence>
<dbReference type="RefSeq" id="WP_183210558.1">
    <property type="nucleotide sequence ID" value="NZ_JAAAMM010000005.1"/>
</dbReference>
<keyword evidence="1" id="KW-0812">Transmembrane</keyword>
<dbReference type="Pfam" id="PF00990">
    <property type="entry name" value="GGDEF"/>
    <property type="match status" value="1"/>
</dbReference>
<evidence type="ECO:0000259" key="4">
    <source>
        <dbReference type="PROSITE" id="PS50887"/>
    </source>
</evidence>
<dbReference type="PROSITE" id="PS50887">
    <property type="entry name" value="GGDEF"/>
    <property type="match status" value="1"/>
</dbReference>
<organism evidence="5 6">
    <name type="scientific">Aurantimonas endophytica</name>
    <dbReference type="NCBI Taxonomy" id="1522175"/>
    <lineage>
        <taxon>Bacteria</taxon>
        <taxon>Pseudomonadati</taxon>
        <taxon>Pseudomonadota</taxon>
        <taxon>Alphaproteobacteria</taxon>
        <taxon>Hyphomicrobiales</taxon>
        <taxon>Aurantimonadaceae</taxon>
        <taxon>Aurantimonas</taxon>
    </lineage>
</organism>
<dbReference type="Gene3D" id="3.20.20.450">
    <property type="entry name" value="EAL domain"/>
    <property type="match status" value="1"/>
</dbReference>
<dbReference type="Gene3D" id="3.30.70.270">
    <property type="match status" value="1"/>
</dbReference>
<feature type="domain" description="EAL" evidence="2">
    <location>
        <begin position="544"/>
        <end position="793"/>
    </location>
</feature>
<dbReference type="Pfam" id="PF00563">
    <property type="entry name" value="EAL"/>
    <property type="match status" value="1"/>
</dbReference>
<feature type="transmembrane region" description="Helical" evidence="1">
    <location>
        <begin position="171"/>
        <end position="192"/>
    </location>
</feature>